<accession>A0A916TCN3</accession>
<evidence type="ECO:0000313" key="2">
    <source>
        <dbReference type="Proteomes" id="UP000623067"/>
    </source>
</evidence>
<name>A0A916TCN3_9SPHN</name>
<reference evidence="1" key="1">
    <citation type="journal article" date="2014" name="Int. J. Syst. Evol. Microbiol.">
        <title>Complete genome sequence of Corynebacterium casei LMG S-19264T (=DSM 44701T), isolated from a smear-ripened cheese.</title>
        <authorList>
            <consortium name="US DOE Joint Genome Institute (JGI-PGF)"/>
            <person name="Walter F."/>
            <person name="Albersmeier A."/>
            <person name="Kalinowski J."/>
            <person name="Ruckert C."/>
        </authorList>
    </citation>
    <scope>NUCLEOTIDE SEQUENCE</scope>
    <source>
        <strain evidence="1">CGMCC 1.15330</strain>
    </source>
</reference>
<comment type="caution">
    <text evidence="1">The sequence shown here is derived from an EMBL/GenBank/DDBJ whole genome shotgun (WGS) entry which is preliminary data.</text>
</comment>
<dbReference type="AlphaFoldDB" id="A0A916TCN3"/>
<evidence type="ECO:0000313" key="1">
    <source>
        <dbReference type="EMBL" id="GGB39847.1"/>
    </source>
</evidence>
<protein>
    <submittedName>
        <fullName evidence="1">Uncharacterized protein</fullName>
    </submittedName>
</protein>
<reference evidence="1" key="2">
    <citation type="submission" date="2020-09" db="EMBL/GenBank/DDBJ databases">
        <authorList>
            <person name="Sun Q."/>
            <person name="Zhou Y."/>
        </authorList>
    </citation>
    <scope>NUCLEOTIDE SEQUENCE</scope>
    <source>
        <strain evidence="1">CGMCC 1.15330</strain>
    </source>
</reference>
<sequence length="273" mass="30248">MRTTDQKYGKAVLRIGADKDGTWIGVVILGGKVIGEKLHDEDRNRLRARLMNLAGTAHPNYFGMEGAIARFLKFMPGGFAGQRYTAHDGERRYKVDAHKTLMTLLPLTAAEKATDADGKTLAAAFKKDELWTHMPSLQESTRLREVLAEHGGAFLRAAAAFANGEFNSGIAGMRNAIAPHGTLTWPIATYLPFLWSPEQHMFLKPTATRDFAERIGHRFAIEYDSEITADVYRSLLDLADDTAAGIAQLGPADRIDVQSFIWVVGEYREENLP</sequence>
<keyword evidence="2" id="KW-1185">Reference proteome</keyword>
<gene>
    <name evidence="1" type="ORF">GCM10011380_31700</name>
</gene>
<dbReference type="EMBL" id="BMIH01000004">
    <property type="protein sequence ID" value="GGB39847.1"/>
    <property type="molecule type" value="Genomic_DNA"/>
</dbReference>
<dbReference type="RefSeq" id="WP_188659995.1">
    <property type="nucleotide sequence ID" value="NZ_BMIH01000004.1"/>
</dbReference>
<dbReference type="Proteomes" id="UP000623067">
    <property type="component" value="Unassembled WGS sequence"/>
</dbReference>
<proteinExistence type="predicted"/>
<organism evidence="1 2">
    <name type="scientific">Sphingomonas metalli</name>
    <dbReference type="NCBI Taxonomy" id="1779358"/>
    <lineage>
        <taxon>Bacteria</taxon>
        <taxon>Pseudomonadati</taxon>
        <taxon>Pseudomonadota</taxon>
        <taxon>Alphaproteobacteria</taxon>
        <taxon>Sphingomonadales</taxon>
        <taxon>Sphingomonadaceae</taxon>
        <taxon>Sphingomonas</taxon>
    </lineage>
</organism>